<feature type="region of interest" description="Disordered" evidence="1">
    <location>
        <begin position="74"/>
        <end position="110"/>
    </location>
</feature>
<sequence length="110" mass="11837">MARVTKVPGEQTPPETEITEQNQVDQDGQATQVQDQPPSELDAGQLGETGEQTPPEWALKILAGQARIEAKLRSMSLPQAQATQHGTPPIQQPKQSAQVLTAQGWGSKES</sequence>
<dbReference type="Proteomes" id="UP001229836">
    <property type="component" value="Chromosome"/>
</dbReference>
<feature type="compositionally biased region" description="Low complexity" evidence="1">
    <location>
        <begin position="8"/>
        <end position="23"/>
    </location>
</feature>
<evidence type="ECO:0000256" key="1">
    <source>
        <dbReference type="SAM" id="MobiDB-lite"/>
    </source>
</evidence>
<protein>
    <submittedName>
        <fullName evidence="2">Uncharacterized protein</fullName>
    </submittedName>
</protein>
<feature type="compositionally biased region" description="Polar residues" evidence="1">
    <location>
        <begin position="76"/>
        <end position="86"/>
    </location>
</feature>
<name>A0ABY8S590_9GAMM</name>
<feature type="region of interest" description="Disordered" evidence="1">
    <location>
        <begin position="1"/>
        <end position="55"/>
    </location>
</feature>
<feature type="compositionally biased region" description="Polar residues" evidence="1">
    <location>
        <begin position="24"/>
        <end position="37"/>
    </location>
</feature>
<reference evidence="2 3" key="1">
    <citation type="submission" date="2023-05" db="EMBL/GenBank/DDBJ databases">
        <title>The complete genome of Acinetobacter sp. nov KCTC 92772.</title>
        <authorList>
            <person name="Zhou G."/>
        </authorList>
    </citation>
    <scope>NUCLEOTIDE SEQUENCE [LARGE SCALE GENOMIC DNA]</scope>
    <source>
        <strain evidence="2 3">KCTC 92772</strain>
    </source>
</reference>
<dbReference type="RefSeq" id="WP_283268483.1">
    <property type="nucleotide sequence ID" value="NZ_CP125669.1"/>
</dbReference>
<feature type="compositionally biased region" description="Polar residues" evidence="1">
    <location>
        <begin position="92"/>
        <end position="101"/>
    </location>
</feature>
<gene>
    <name evidence="2" type="ORF">QLH32_05145</name>
</gene>
<evidence type="ECO:0000313" key="2">
    <source>
        <dbReference type="EMBL" id="WHP06860.1"/>
    </source>
</evidence>
<accession>A0ABY8S590</accession>
<organism evidence="2 3">
    <name type="scientific">Acinetobacter corruptisaponis</name>
    <dbReference type="NCBI Taxonomy" id="3045147"/>
    <lineage>
        <taxon>Bacteria</taxon>
        <taxon>Pseudomonadati</taxon>
        <taxon>Pseudomonadota</taxon>
        <taxon>Gammaproteobacteria</taxon>
        <taxon>Moraxellales</taxon>
        <taxon>Moraxellaceae</taxon>
        <taxon>Acinetobacter</taxon>
    </lineage>
</organism>
<proteinExistence type="predicted"/>
<dbReference type="EMBL" id="CP125669">
    <property type="protein sequence ID" value="WHP06860.1"/>
    <property type="molecule type" value="Genomic_DNA"/>
</dbReference>
<evidence type="ECO:0000313" key="3">
    <source>
        <dbReference type="Proteomes" id="UP001229836"/>
    </source>
</evidence>
<keyword evidence="3" id="KW-1185">Reference proteome</keyword>